<keyword evidence="1" id="KW-0488">Methylation</keyword>
<dbReference type="Proteomes" id="UP000237684">
    <property type="component" value="Unassembled WGS sequence"/>
</dbReference>
<evidence type="ECO:0000313" key="3">
    <source>
        <dbReference type="Proteomes" id="UP000237684"/>
    </source>
</evidence>
<accession>A0A2S8SNY9</accession>
<evidence type="ECO:0000313" key="2">
    <source>
        <dbReference type="EMBL" id="PQV62507.1"/>
    </source>
</evidence>
<dbReference type="GO" id="GO:0015627">
    <property type="term" value="C:type II protein secretion system complex"/>
    <property type="evidence" value="ECO:0007669"/>
    <property type="project" value="InterPro"/>
</dbReference>
<keyword evidence="3" id="KW-1185">Reference proteome</keyword>
<dbReference type="InterPro" id="IPR012902">
    <property type="entry name" value="N_methyl_site"/>
</dbReference>
<dbReference type="NCBIfam" id="TIGR02532">
    <property type="entry name" value="IV_pilin_GFxxxE"/>
    <property type="match status" value="1"/>
</dbReference>
<evidence type="ECO:0000256" key="1">
    <source>
        <dbReference type="ARBA" id="ARBA00022481"/>
    </source>
</evidence>
<sequence>MRRTAFTLIEILTVLAIIALLSAMLFPAFLTVRGSARASTCRSNLRQIAVATALYTQDSDGLYPFGIDQHDRFLPGAWNTEPAFKALIPTLPYVKDLLQPYLKSKQVLVCPADTGYDFDDINLQLISGRPTGAEAFGTSYVYNTGLAIIGTRIGLEKETHRKIRSFGDEVLFFDSAGDWHGTLVPVQRRYNVVFTDSHVKNVSAGEFAALRDPELFPLN</sequence>
<dbReference type="PANTHER" id="PTHR30093">
    <property type="entry name" value="GENERAL SECRETION PATHWAY PROTEIN G"/>
    <property type="match status" value="1"/>
</dbReference>
<proteinExistence type="predicted"/>
<dbReference type="RefSeq" id="WP_106381344.1">
    <property type="nucleotide sequence ID" value="NZ_NIGF01000031.1"/>
</dbReference>
<dbReference type="InterPro" id="IPR000983">
    <property type="entry name" value="Bac_GSPG_pilin"/>
</dbReference>
<gene>
    <name evidence="2" type="ORF">B1R32_13120</name>
</gene>
<comment type="caution">
    <text evidence="2">The sequence shown here is derived from an EMBL/GenBank/DDBJ whole genome shotgun (WGS) entry which is preliminary data.</text>
</comment>
<protein>
    <submittedName>
        <fullName evidence="2">General secretion pathway protein G</fullName>
    </submittedName>
</protein>
<dbReference type="GO" id="GO:0015628">
    <property type="term" value="P:protein secretion by the type II secretion system"/>
    <property type="evidence" value="ECO:0007669"/>
    <property type="project" value="InterPro"/>
</dbReference>
<dbReference type="AlphaFoldDB" id="A0A2S8SNY9"/>
<dbReference type="SUPFAM" id="SSF54523">
    <property type="entry name" value="Pili subunits"/>
    <property type="match status" value="1"/>
</dbReference>
<reference evidence="2 3" key="1">
    <citation type="journal article" date="2018" name="Syst. Appl. Microbiol.">
        <title>Abditibacterium utsteinense sp. nov., the first cultivated member of candidate phylum FBP, isolated from ice-free Antarctic soil samples.</title>
        <authorList>
            <person name="Tahon G."/>
            <person name="Tytgat B."/>
            <person name="Lebbe L."/>
            <person name="Carlier A."/>
            <person name="Willems A."/>
        </authorList>
    </citation>
    <scope>NUCLEOTIDE SEQUENCE [LARGE SCALE GENOMIC DNA]</scope>
    <source>
        <strain evidence="2 3">LMG 29911</strain>
    </source>
</reference>
<dbReference type="Pfam" id="PF07963">
    <property type="entry name" value="N_methyl"/>
    <property type="match status" value="1"/>
</dbReference>
<dbReference type="InterPro" id="IPR045584">
    <property type="entry name" value="Pilin-like"/>
</dbReference>
<dbReference type="PRINTS" id="PR00813">
    <property type="entry name" value="BCTERIALGSPG"/>
</dbReference>
<dbReference type="Gene3D" id="3.30.700.10">
    <property type="entry name" value="Glycoprotein, Type 4 Pilin"/>
    <property type="match status" value="1"/>
</dbReference>
<name>A0A2S8SNY9_9BACT</name>
<dbReference type="EMBL" id="NIGF01000031">
    <property type="protein sequence ID" value="PQV62507.1"/>
    <property type="molecule type" value="Genomic_DNA"/>
</dbReference>
<dbReference type="OrthoDB" id="9800140at2"/>
<organism evidence="2 3">
    <name type="scientific">Abditibacterium utsteinense</name>
    <dbReference type="NCBI Taxonomy" id="1960156"/>
    <lineage>
        <taxon>Bacteria</taxon>
        <taxon>Pseudomonadati</taxon>
        <taxon>Abditibacteriota</taxon>
        <taxon>Abditibacteriia</taxon>
        <taxon>Abditibacteriales</taxon>
        <taxon>Abditibacteriaceae</taxon>
        <taxon>Abditibacterium</taxon>
    </lineage>
</organism>
<dbReference type="InParanoid" id="A0A2S8SNY9"/>
<dbReference type="PANTHER" id="PTHR30093:SF2">
    <property type="entry name" value="TYPE II SECRETION SYSTEM PROTEIN H"/>
    <property type="match status" value="1"/>
</dbReference>